<protein>
    <submittedName>
        <fullName evidence="2">Uncharacterized protein</fullName>
    </submittedName>
</protein>
<feature type="region of interest" description="Disordered" evidence="1">
    <location>
        <begin position="1"/>
        <end position="34"/>
    </location>
</feature>
<proteinExistence type="evidence at transcript level"/>
<organism evidence="2">
    <name type="scientific">Zea mays</name>
    <name type="common">Maize</name>
    <dbReference type="NCBI Taxonomy" id="4577"/>
    <lineage>
        <taxon>Eukaryota</taxon>
        <taxon>Viridiplantae</taxon>
        <taxon>Streptophyta</taxon>
        <taxon>Embryophyta</taxon>
        <taxon>Tracheophyta</taxon>
        <taxon>Spermatophyta</taxon>
        <taxon>Magnoliopsida</taxon>
        <taxon>Liliopsida</taxon>
        <taxon>Poales</taxon>
        <taxon>Poaceae</taxon>
        <taxon>PACMAD clade</taxon>
        <taxon>Panicoideae</taxon>
        <taxon>Andropogonodae</taxon>
        <taxon>Andropogoneae</taxon>
        <taxon>Tripsacinae</taxon>
        <taxon>Zea</taxon>
    </lineage>
</organism>
<dbReference type="EMBL" id="BT034829">
    <property type="protein sequence ID" value="ACF79834.1"/>
    <property type="molecule type" value="mRNA"/>
</dbReference>
<reference evidence="2" key="1">
    <citation type="journal article" date="2009" name="PLoS Genet.">
        <title>Sequencing, mapping, and analysis of 27,455 maize full-length cDNAs.</title>
        <authorList>
            <person name="Soderlund C."/>
            <person name="Descour A."/>
            <person name="Kudrna D."/>
            <person name="Bomhoff M."/>
            <person name="Boyd L."/>
            <person name="Currie J."/>
            <person name="Angelova A."/>
            <person name="Collura K."/>
            <person name="Wissotski M."/>
            <person name="Ashley E."/>
            <person name="Morrow D."/>
            <person name="Fernandes J."/>
            <person name="Walbot V."/>
            <person name="Yu Y."/>
        </authorList>
    </citation>
    <scope>NUCLEOTIDE SEQUENCE</scope>
    <source>
        <strain evidence="2">B73</strain>
    </source>
</reference>
<dbReference type="AlphaFoldDB" id="B4FCJ1"/>
<evidence type="ECO:0000256" key="1">
    <source>
        <dbReference type="SAM" id="MobiDB-lite"/>
    </source>
</evidence>
<feature type="region of interest" description="Disordered" evidence="1">
    <location>
        <begin position="51"/>
        <end position="80"/>
    </location>
</feature>
<name>B4FCJ1_MAIZE</name>
<sequence length="80" mass="8712">MNEDKRCRPILFHSDGPNAGDQEPFPVGSNVRSRPGRSRILSWEQNHQDIVSDHTKGGTPSRAGGTPGYIATDTDHTAVD</sequence>
<evidence type="ECO:0000313" key="2">
    <source>
        <dbReference type="EMBL" id="ACF79834.1"/>
    </source>
</evidence>
<accession>B4FCJ1</accession>